<evidence type="ECO:0000256" key="3">
    <source>
        <dbReference type="ARBA" id="ARBA00004647"/>
    </source>
</evidence>
<feature type="compositionally biased region" description="Acidic residues" evidence="14">
    <location>
        <begin position="245"/>
        <end position="259"/>
    </location>
</feature>
<evidence type="ECO:0000256" key="10">
    <source>
        <dbReference type="ARBA" id="ARBA00023212"/>
    </source>
</evidence>
<feature type="region of interest" description="Disordered" evidence="14">
    <location>
        <begin position="1093"/>
        <end position="1151"/>
    </location>
</feature>
<feature type="region of interest" description="Disordered" evidence="14">
    <location>
        <begin position="504"/>
        <end position="578"/>
    </location>
</feature>
<evidence type="ECO:0000256" key="13">
    <source>
        <dbReference type="ARBA" id="ARBA00025722"/>
    </source>
</evidence>
<reference evidence="16" key="1">
    <citation type="submission" date="2016-02" db="EMBL/GenBank/DDBJ databases">
        <title>RNAseq analyses of the midgut from blood- or serum-fed Ixodes ricinus ticks.</title>
        <authorList>
            <person name="Perner J."/>
            <person name="Provaznik J."/>
            <person name="Schrenkova J."/>
            <person name="Urbanova V."/>
            <person name="Ribeiro J.M."/>
            <person name="Kopacek P."/>
        </authorList>
    </citation>
    <scope>NUCLEOTIDE SEQUENCE</scope>
    <source>
        <tissue evidence="16">Gut</tissue>
    </source>
</reference>
<evidence type="ECO:0000256" key="12">
    <source>
        <dbReference type="ARBA" id="ARBA00023328"/>
    </source>
</evidence>
<feature type="domain" description="TOG" evidence="15">
    <location>
        <begin position="846"/>
        <end position="1083"/>
    </location>
</feature>
<keyword evidence="4" id="KW-0158">Chromosome</keyword>
<dbReference type="GO" id="GO:0061863">
    <property type="term" value="F:microtubule plus end polymerase"/>
    <property type="evidence" value="ECO:0007669"/>
    <property type="project" value="InterPro"/>
</dbReference>
<dbReference type="InterPro" id="IPR011989">
    <property type="entry name" value="ARM-like"/>
</dbReference>
<dbReference type="GO" id="GO:0030951">
    <property type="term" value="P:establishment or maintenance of microtubule cytoskeleton polarity"/>
    <property type="evidence" value="ECO:0007669"/>
    <property type="project" value="InterPro"/>
</dbReference>
<dbReference type="InterPro" id="IPR024395">
    <property type="entry name" value="CLASP_N_dom"/>
</dbReference>
<evidence type="ECO:0000313" key="16">
    <source>
        <dbReference type="EMBL" id="JAP70046.1"/>
    </source>
</evidence>
<dbReference type="InterPro" id="IPR045110">
    <property type="entry name" value="XMAP215"/>
</dbReference>
<dbReference type="InterPro" id="IPR016024">
    <property type="entry name" value="ARM-type_fold"/>
</dbReference>
<proteinExistence type="evidence at transcript level"/>
<feature type="region of interest" description="Disordered" evidence="14">
    <location>
        <begin position="1887"/>
        <end position="1908"/>
    </location>
</feature>
<dbReference type="FunFam" id="1.25.10.10:FF:000063">
    <property type="entry name" value="Putative cytoskeleton-associated protein 5"/>
    <property type="match status" value="1"/>
</dbReference>
<evidence type="ECO:0000256" key="9">
    <source>
        <dbReference type="ARBA" id="ARBA00022838"/>
    </source>
</evidence>
<dbReference type="SUPFAM" id="SSF48371">
    <property type="entry name" value="ARM repeat"/>
    <property type="match status" value="2"/>
</dbReference>
<dbReference type="GO" id="GO:0051231">
    <property type="term" value="P:spindle elongation"/>
    <property type="evidence" value="ECO:0007669"/>
    <property type="project" value="UniProtKB-ARBA"/>
</dbReference>
<evidence type="ECO:0000256" key="6">
    <source>
        <dbReference type="ARBA" id="ARBA00022618"/>
    </source>
</evidence>
<feature type="domain" description="TOG" evidence="15">
    <location>
        <begin position="1"/>
        <end position="227"/>
    </location>
</feature>
<dbReference type="FunFam" id="1.25.10.10:FF:000019">
    <property type="entry name" value="Cytoskeleton-associated protein 5"/>
    <property type="match status" value="1"/>
</dbReference>
<feature type="region of interest" description="Disordered" evidence="14">
    <location>
        <begin position="1417"/>
        <end position="1470"/>
    </location>
</feature>
<comment type="subcellular location">
    <subcellularLocation>
        <location evidence="2">Chromosome</location>
        <location evidence="2">Centromere</location>
        <location evidence="2">Kinetochore</location>
    </subcellularLocation>
    <subcellularLocation>
        <location evidence="1">Cytoplasm</location>
        <location evidence="1">Cytoskeleton</location>
        <location evidence="1">Microtubule organizing center</location>
        <location evidence="1">Centrosome</location>
    </subcellularLocation>
    <subcellularLocation>
        <location evidence="3">Cytoplasm</location>
        <location evidence="3">Cytoskeleton</location>
        <location evidence="3">Spindle pole</location>
    </subcellularLocation>
</comment>
<feature type="compositionally biased region" description="Low complexity" evidence="14">
    <location>
        <begin position="533"/>
        <end position="570"/>
    </location>
</feature>
<keyword evidence="8" id="KW-0498">Mitosis</keyword>
<dbReference type="SMART" id="SM01349">
    <property type="entry name" value="TOG"/>
    <property type="match status" value="5"/>
</dbReference>
<protein>
    <submittedName>
        <fullName evidence="16">Putative microtubule-associated protein</fullName>
    </submittedName>
</protein>
<feature type="region of interest" description="Disordered" evidence="14">
    <location>
        <begin position="237"/>
        <end position="259"/>
    </location>
</feature>
<feature type="domain" description="TOG" evidence="15">
    <location>
        <begin position="1184"/>
        <end position="1425"/>
    </location>
</feature>
<evidence type="ECO:0000259" key="15">
    <source>
        <dbReference type="SMART" id="SM01349"/>
    </source>
</evidence>
<dbReference type="GO" id="GO:0005813">
    <property type="term" value="C:centrosome"/>
    <property type="evidence" value="ECO:0007669"/>
    <property type="project" value="UniProtKB-SubCell"/>
</dbReference>
<keyword evidence="10" id="KW-0206">Cytoskeleton</keyword>
<feature type="domain" description="TOG" evidence="15">
    <location>
        <begin position="269"/>
        <end position="503"/>
    </location>
</feature>
<dbReference type="GO" id="GO:0000922">
    <property type="term" value="C:spindle pole"/>
    <property type="evidence" value="ECO:0007669"/>
    <property type="project" value="UniProtKB-SubCell"/>
</dbReference>
<keyword evidence="12" id="KW-0137">Centromere</keyword>
<evidence type="ECO:0000256" key="7">
    <source>
        <dbReference type="ARBA" id="ARBA00022737"/>
    </source>
</evidence>
<dbReference type="GO" id="GO:0046785">
    <property type="term" value="P:microtubule polymerization"/>
    <property type="evidence" value="ECO:0007669"/>
    <property type="project" value="InterPro"/>
</dbReference>
<dbReference type="InterPro" id="IPR034085">
    <property type="entry name" value="TOG"/>
</dbReference>
<keyword evidence="6" id="KW-0132">Cell division</keyword>
<dbReference type="GO" id="GO:0051301">
    <property type="term" value="P:cell division"/>
    <property type="evidence" value="ECO:0007669"/>
    <property type="project" value="UniProtKB-KW"/>
</dbReference>
<comment type="similarity">
    <text evidence="13">Belongs to the TOG/XMAP215 family.</text>
</comment>
<feature type="domain" description="TOG" evidence="15">
    <location>
        <begin position="583"/>
        <end position="813"/>
    </location>
</feature>
<evidence type="ECO:0000256" key="4">
    <source>
        <dbReference type="ARBA" id="ARBA00022454"/>
    </source>
</evidence>
<dbReference type="InterPro" id="IPR048491">
    <property type="entry name" value="XMAP215_CLASP_TOG"/>
</dbReference>
<evidence type="ECO:0000256" key="2">
    <source>
        <dbReference type="ARBA" id="ARBA00004629"/>
    </source>
</evidence>
<dbReference type="FunFam" id="1.25.10.10:FF:000068">
    <property type="entry name" value="cytoskeleton-associated protein 5 isoform X1"/>
    <property type="match status" value="1"/>
</dbReference>
<evidence type="ECO:0000256" key="14">
    <source>
        <dbReference type="SAM" id="MobiDB-lite"/>
    </source>
</evidence>
<dbReference type="Pfam" id="PF21041">
    <property type="entry name" value="XMAP215_CLASP_TOG"/>
    <property type="match status" value="3"/>
</dbReference>
<dbReference type="PANTHER" id="PTHR12609">
    <property type="entry name" value="MICROTUBULE ASSOCIATED PROTEIN XMAP215"/>
    <property type="match status" value="1"/>
</dbReference>
<sequence>MADDTEYLKLSIEERFQHKLWKARVSGYEDAARLFGTLDDPKSPEFSRFLPLLKGAAGDANAVAQEKGLCAVLAFVERSQCAGRACGDVLGALVAKALAAPRTRTRELALAVALAYVEAERQETVLEELLKGLDNKNPKIVAACVGALRECLRLFGVGVVAPKPLFKALPKVLEDRDKAVRDESKLLAVELYRWVKDALRPLLQSLKPVQAAELEAEFAKVAGEAAVPERWLRSEQARRAQCTDAPEDGTDGAPDEAEGEAVPAVDAYELLEAVDVLSKLPKDFYEQLEAKKWQERKEALEKLLELAGLPKLEAGDYGDLVKALRRTVSKDSNVAVVALAARCLAGLALGLRQRFHPYAHSCVATCLDKLREKKPAVVTALREALDAAFAQTSLEAVLEELTGALEGKNPQVKAECAAFLARVFARSTPTALNKKLLKALCSSLLKTLNDSDPTVREPSALALGTAMKVVGERAVAPFLADLDSFKMDKVKECCEKAEIVAPPTRKGARKVAAVSSAKSEPEPKPEPKAPQRKATSSAPKPRAPASKATTAKGSSAPKGKSSGTGKPTTSNGVPSKPAFTETALGEEEVQERAAAIFPEDTLAALSSANWKDRLAAVERMREVMDTLEGELPVQVIVRTLGRKPGLRDTNFQVLKLKLEALCWVLGRGGVSPCTAEACLGDLVDKLGDAKNGAGAGAALTALAEATSLEAVGPQVAALCFAQRNPRNQSEALLWLANAIREFGLRVPVKAAVEHVRTGLGASNPGVRSASLSLAGVLYLHLGPSLRTLLEGEKASLLQLLDAELQKLEGEKPPAPVRGPAVAMAAAADGSGDCGTPEDDEGPALEDLVPRTDISGQLTESLLSELGDKNWKQRQEALSRLAGLLDQAKFVEPSLGDAPAALRARMLDLNKNLAIQALNICQRLGAALGPHCAPHVVVLAPGMLAALGDTKPLVRAAGLACLNEWASHVKLGAFFDNEMMKDALKTENPLLRTELFGWLAGRLAEEGVARGAVSGADLAACLPQLYQCLEDRSGEVRRAAQELLLPCMLHLGYESMARATSRLKASSKSLVTAQLDKVRPQLPARVLPKGRATIVRGGSAPPQPPQPPASEGVASPEEDQGSRPPKGPPRGARVAAKPASAGKPRKEEEPDLGPLLSVNALKEQRIAYERALKLLKWNFTSPREEFHQQLKEQMVTAAWAPHLVAACFSTDFKMHLRALDMLTEFLSSEGGLEGTRANLDLVLKWLTLRFFDTNPSVLLRSLDYLQALFGALAESGYRMHDLEAASFLPYLVLKAGDSKDTVRKGVHDILRRVCKVFPASKMFGFLMQGLASKNARQRAECLEELGHLVEVFGVSVCEPSPPVALREVARHISDRDNAVRNAALNCVVQAYFQEGERVYKHVGQLSDKDKSLLEERIKRASRSRPLQPTPPREEVPRAPPARPQSAVFAPSPEAPEVVHRRPQSGAGARPRSVGLFSCDVEKLVREAVQPPTTEARLREVDTDDIFAAEPAFRLPHTRPGVGGTPVLLRQGTPDGGSLNFIMSQLAAQEIPTVLDALAQVEALLEAGEEGGLAQRGDQLVTMVALQYRLLTNKHLGDDTLARADVVTLYLRISQLLSKVFDGRPLGRRVSRDILRDLVPQLLAVLIDRRVGQLGQGPQVLRATNLLTLNIIRNGQPTCVLGALIKHLHDCVASMSITEKYLDLVIKCLWKLMGRLEQCAPQLDLDLVLLDVHLFLRAYPAPFWENRPSDTPLRTVRTLLYKLAALEGHRLLRHAELVAGHEDSALVHTVAKMIKLHARKSAELAATQRSTPGDESCNKDNAVQQEFKNAVHKADTEGQLDEGVQELHRLRLRFPDFDLEGVLRHRPSRLRDLVRARLAELDGRPPGSNVAHVLPLPQGDSNRRRGTSRGSAFRLPADLSRWGPKEWLARTRAILDYGGFDGGGVDLCPDLGARPDPEEPLETARARHARMVGESEDMAARVVRLLEGQQ</sequence>
<evidence type="ECO:0000256" key="11">
    <source>
        <dbReference type="ARBA" id="ARBA00023306"/>
    </source>
</evidence>
<dbReference type="EMBL" id="GEFM01005750">
    <property type="protein sequence ID" value="JAP70046.1"/>
    <property type="molecule type" value="mRNA"/>
</dbReference>
<evidence type="ECO:0000256" key="1">
    <source>
        <dbReference type="ARBA" id="ARBA00004300"/>
    </source>
</evidence>
<dbReference type="GO" id="GO:0051010">
    <property type="term" value="F:microtubule plus-end binding"/>
    <property type="evidence" value="ECO:0007669"/>
    <property type="project" value="InterPro"/>
</dbReference>
<evidence type="ECO:0000256" key="5">
    <source>
        <dbReference type="ARBA" id="ARBA00022490"/>
    </source>
</evidence>
<keyword evidence="7" id="KW-0677">Repeat</keyword>
<dbReference type="GO" id="GO:0005874">
    <property type="term" value="C:microtubule"/>
    <property type="evidence" value="ECO:0007669"/>
    <property type="project" value="UniProtKB-ARBA"/>
</dbReference>
<keyword evidence="5" id="KW-0963">Cytoplasm</keyword>
<evidence type="ECO:0000256" key="8">
    <source>
        <dbReference type="ARBA" id="ARBA00022776"/>
    </source>
</evidence>
<keyword evidence="9" id="KW-0995">Kinetochore</keyword>
<dbReference type="Gene3D" id="1.25.10.10">
    <property type="entry name" value="Leucine-rich Repeat Variant"/>
    <property type="match status" value="5"/>
</dbReference>
<accession>A0A131XWJ9</accession>
<name>A0A131XWJ9_IXORI</name>
<organism evidence="16">
    <name type="scientific">Ixodes ricinus</name>
    <name type="common">Common tick</name>
    <name type="synonym">Acarus ricinus</name>
    <dbReference type="NCBI Taxonomy" id="34613"/>
    <lineage>
        <taxon>Eukaryota</taxon>
        <taxon>Metazoa</taxon>
        <taxon>Ecdysozoa</taxon>
        <taxon>Arthropoda</taxon>
        <taxon>Chelicerata</taxon>
        <taxon>Arachnida</taxon>
        <taxon>Acari</taxon>
        <taxon>Parasitiformes</taxon>
        <taxon>Ixodida</taxon>
        <taxon>Ixodoidea</taxon>
        <taxon>Ixodidae</taxon>
        <taxon>Ixodinae</taxon>
        <taxon>Ixodes</taxon>
    </lineage>
</organism>
<dbReference type="Pfam" id="PF12348">
    <property type="entry name" value="CLASP_N"/>
    <property type="match status" value="2"/>
</dbReference>
<dbReference type="GO" id="GO:0000776">
    <property type="term" value="C:kinetochore"/>
    <property type="evidence" value="ECO:0007669"/>
    <property type="project" value="UniProtKB-KW"/>
</dbReference>
<feature type="compositionally biased region" description="Basic and acidic residues" evidence="14">
    <location>
        <begin position="519"/>
        <end position="529"/>
    </location>
</feature>
<dbReference type="FunFam" id="1.25.10.10:FF:000052">
    <property type="entry name" value="Cytoskeleton associated protein 5"/>
    <property type="match status" value="1"/>
</dbReference>
<keyword evidence="11" id="KW-0131">Cell cycle</keyword>
<dbReference type="FunFam" id="1.25.10.10:FF:000050">
    <property type="entry name" value="Cytoskeleton-associated protein 5 isoform X1"/>
    <property type="match status" value="1"/>
</dbReference>